<accession>A0A9W7ZKG3</accession>
<keyword evidence="7" id="KW-0496">Mitochondrion</keyword>
<dbReference type="GO" id="GO:0045271">
    <property type="term" value="C:respiratory chain complex I"/>
    <property type="evidence" value="ECO:0007669"/>
    <property type="project" value="InterPro"/>
</dbReference>
<dbReference type="PIRSF" id="PIRSF006643">
    <property type="entry name" value="NDUA6"/>
    <property type="match status" value="1"/>
</dbReference>
<sequence>MPNLAPVVTRASGSLAVARKRSIQLYRDWQKNVPMIITEYHIPIPQSVIRAKIREEFEKNKHASDLSTIDVLLLKGRLELEETVNVWKQYSHLMHYFDKEDIPQKPGTFLERFYEGSA</sequence>
<dbReference type="GO" id="GO:0005743">
    <property type="term" value="C:mitochondrial inner membrane"/>
    <property type="evidence" value="ECO:0007669"/>
    <property type="project" value="UniProtKB-SubCell"/>
</dbReference>
<gene>
    <name evidence="10" type="primary">NdufA6</name>
    <name evidence="10" type="ORF">H4219_005990</name>
</gene>
<evidence type="ECO:0000256" key="5">
    <source>
        <dbReference type="ARBA" id="ARBA00022792"/>
    </source>
</evidence>
<evidence type="ECO:0000313" key="10">
    <source>
        <dbReference type="EMBL" id="KAJ1911283.1"/>
    </source>
</evidence>
<dbReference type="OrthoDB" id="14535at2759"/>
<evidence type="ECO:0000256" key="7">
    <source>
        <dbReference type="ARBA" id="ARBA00023128"/>
    </source>
</evidence>
<proteinExistence type="inferred from homology"/>
<comment type="similarity">
    <text evidence="2">Belongs to the complex I LYR family.</text>
</comment>
<keyword evidence="5" id="KW-0999">Mitochondrion inner membrane</keyword>
<keyword evidence="3" id="KW-0813">Transport</keyword>
<keyword evidence="4" id="KW-0679">Respiratory chain</keyword>
<dbReference type="EMBL" id="JANBPU010000466">
    <property type="protein sequence ID" value="KAJ1911283.1"/>
    <property type="molecule type" value="Genomic_DNA"/>
</dbReference>
<keyword evidence="11" id="KW-1185">Reference proteome</keyword>
<evidence type="ECO:0000256" key="8">
    <source>
        <dbReference type="ARBA" id="ARBA00023136"/>
    </source>
</evidence>
<comment type="caution">
    <text evidence="10">The sequence shown here is derived from an EMBL/GenBank/DDBJ whole genome shotgun (WGS) entry which is preliminary data.</text>
</comment>
<dbReference type="AlphaFoldDB" id="A0A9W7ZKG3"/>
<evidence type="ECO:0000313" key="11">
    <source>
        <dbReference type="Proteomes" id="UP001150538"/>
    </source>
</evidence>
<comment type="subcellular location">
    <subcellularLocation>
        <location evidence="1">Mitochondrion inner membrane</location>
        <topology evidence="1">Peripheral membrane protein</topology>
        <orientation evidence="1">Matrix side</orientation>
    </subcellularLocation>
</comment>
<dbReference type="InterPro" id="IPR016488">
    <property type="entry name" value="NADH_Ub_cplx-1_asu_su-6"/>
</dbReference>
<evidence type="ECO:0000256" key="6">
    <source>
        <dbReference type="ARBA" id="ARBA00022982"/>
    </source>
</evidence>
<keyword evidence="6" id="KW-0249">Electron transport</keyword>
<evidence type="ECO:0000256" key="3">
    <source>
        <dbReference type="ARBA" id="ARBA00022448"/>
    </source>
</evidence>
<dbReference type="CDD" id="cd20266">
    <property type="entry name" value="Complex1_LYR_NDUFA6_LYRM6"/>
    <property type="match status" value="1"/>
</dbReference>
<dbReference type="InterPro" id="IPR008011">
    <property type="entry name" value="Complex1_LYR_dom"/>
</dbReference>
<keyword evidence="8" id="KW-0472">Membrane</keyword>
<dbReference type="Proteomes" id="UP001150538">
    <property type="component" value="Unassembled WGS sequence"/>
</dbReference>
<evidence type="ECO:0000256" key="2">
    <source>
        <dbReference type="ARBA" id="ARBA00009508"/>
    </source>
</evidence>
<evidence type="ECO:0000259" key="9">
    <source>
        <dbReference type="Pfam" id="PF05347"/>
    </source>
</evidence>
<name>A0A9W7ZKG3_9FUNG</name>
<dbReference type="PANTHER" id="PTHR12964">
    <property type="entry name" value="NADH-UBIQUINONE OXIDOREDUCTASE B14 SUBUNIT"/>
    <property type="match status" value="1"/>
</dbReference>
<evidence type="ECO:0000256" key="1">
    <source>
        <dbReference type="ARBA" id="ARBA00004443"/>
    </source>
</evidence>
<feature type="domain" description="Complex 1 LYR protein" evidence="9">
    <location>
        <begin position="45"/>
        <end position="82"/>
    </location>
</feature>
<evidence type="ECO:0000256" key="4">
    <source>
        <dbReference type="ARBA" id="ARBA00022660"/>
    </source>
</evidence>
<reference evidence="10" key="1">
    <citation type="submission" date="2022-07" db="EMBL/GenBank/DDBJ databases">
        <title>Phylogenomic reconstructions and comparative analyses of Kickxellomycotina fungi.</title>
        <authorList>
            <person name="Reynolds N.K."/>
            <person name="Stajich J.E."/>
            <person name="Barry K."/>
            <person name="Grigoriev I.V."/>
            <person name="Crous P."/>
            <person name="Smith M.E."/>
        </authorList>
    </citation>
    <scope>NUCLEOTIDE SEQUENCE</scope>
    <source>
        <strain evidence="10">NBRC 100468</strain>
    </source>
</reference>
<dbReference type="PANTHER" id="PTHR12964:SF0">
    <property type="entry name" value="NADH DEHYDROGENASE [UBIQUINONE] 1 ALPHA SUBCOMPLEX SUBUNIT 6"/>
    <property type="match status" value="1"/>
</dbReference>
<dbReference type="GO" id="GO:0006979">
    <property type="term" value="P:response to oxidative stress"/>
    <property type="evidence" value="ECO:0007669"/>
    <property type="project" value="TreeGrafter"/>
</dbReference>
<protein>
    <submittedName>
        <fullName evidence="10">Ndufa6 NADH-ubiquinone oxidoreductase subunit</fullName>
    </submittedName>
</protein>
<dbReference type="Pfam" id="PF05347">
    <property type="entry name" value="Complex1_LYR"/>
    <property type="match status" value="1"/>
</dbReference>
<dbReference type="InterPro" id="IPR045299">
    <property type="entry name" value="Complex1_LYR_NDUFA6_LYRM6"/>
</dbReference>
<organism evidence="10 11">
    <name type="scientific">Mycoemilia scoparia</name>
    <dbReference type="NCBI Taxonomy" id="417184"/>
    <lineage>
        <taxon>Eukaryota</taxon>
        <taxon>Fungi</taxon>
        <taxon>Fungi incertae sedis</taxon>
        <taxon>Zoopagomycota</taxon>
        <taxon>Kickxellomycotina</taxon>
        <taxon>Kickxellomycetes</taxon>
        <taxon>Kickxellales</taxon>
        <taxon>Kickxellaceae</taxon>
        <taxon>Mycoemilia</taxon>
    </lineage>
</organism>